<evidence type="ECO:0000256" key="3">
    <source>
        <dbReference type="ARBA" id="ARBA00022989"/>
    </source>
</evidence>
<keyword evidence="2" id="KW-0812">Transmembrane</keyword>
<evidence type="ECO:0000256" key="1">
    <source>
        <dbReference type="ARBA" id="ARBA00004141"/>
    </source>
</evidence>
<dbReference type="AlphaFoldDB" id="A0A0F9G4C2"/>
<protein>
    <recommendedName>
        <fullName evidence="5">Cation efflux protein transmembrane domain-containing protein</fullName>
    </recommendedName>
</protein>
<feature type="domain" description="Cation efflux protein transmembrane" evidence="5">
    <location>
        <begin position="6"/>
        <end position="74"/>
    </location>
</feature>
<sequence length="86" mass="9539">MAWGKYRYGKRLDSPALKYDAKDTLICEYQTIVVLAGIGLTQWMGWWWADPVAALLIVPYVAWEAFEATKDARSVGPGEAEATADA</sequence>
<comment type="caution">
    <text evidence="6">The sequence shown here is derived from an EMBL/GenBank/DDBJ whole genome shotgun (WGS) entry which is preliminary data.</text>
</comment>
<proteinExistence type="predicted"/>
<dbReference type="Pfam" id="PF01545">
    <property type="entry name" value="Cation_efflux"/>
    <property type="match status" value="1"/>
</dbReference>
<evidence type="ECO:0000256" key="4">
    <source>
        <dbReference type="ARBA" id="ARBA00023136"/>
    </source>
</evidence>
<gene>
    <name evidence="6" type="ORF">LCGC14_1873830</name>
</gene>
<organism evidence="6">
    <name type="scientific">marine sediment metagenome</name>
    <dbReference type="NCBI Taxonomy" id="412755"/>
    <lineage>
        <taxon>unclassified sequences</taxon>
        <taxon>metagenomes</taxon>
        <taxon>ecological metagenomes</taxon>
    </lineage>
</organism>
<dbReference type="GO" id="GO:0016020">
    <property type="term" value="C:membrane"/>
    <property type="evidence" value="ECO:0007669"/>
    <property type="project" value="UniProtKB-SubCell"/>
</dbReference>
<dbReference type="InterPro" id="IPR058533">
    <property type="entry name" value="Cation_efflux_TM"/>
</dbReference>
<evidence type="ECO:0000256" key="2">
    <source>
        <dbReference type="ARBA" id="ARBA00022692"/>
    </source>
</evidence>
<dbReference type="SUPFAM" id="SSF161111">
    <property type="entry name" value="Cation efflux protein transmembrane domain-like"/>
    <property type="match status" value="1"/>
</dbReference>
<evidence type="ECO:0000313" key="6">
    <source>
        <dbReference type="EMBL" id="KKL93523.1"/>
    </source>
</evidence>
<dbReference type="InterPro" id="IPR027469">
    <property type="entry name" value="Cation_efflux_TMD_sf"/>
</dbReference>
<dbReference type="GO" id="GO:0008324">
    <property type="term" value="F:monoatomic cation transmembrane transporter activity"/>
    <property type="evidence" value="ECO:0007669"/>
    <property type="project" value="InterPro"/>
</dbReference>
<dbReference type="Gene3D" id="1.20.1510.10">
    <property type="entry name" value="Cation efflux protein transmembrane domain"/>
    <property type="match status" value="1"/>
</dbReference>
<accession>A0A0F9G4C2</accession>
<comment type="subcellular location">
    <subcellularLocation>
        <location evidence="1">Membrane</location>
        <topology evidence="1">Multi-pass membrane protein</topology>
    </subcellularLocation>
</comment>
<keyword evidence="3" id="KW-1133">Transmembrane helix</keyword>
<evidence type="ECO:0000259" key="5">
    <source>
        <dbReference type="Pfam" id="PF01545"/>
    </source>
</evidence>
<name>A0A0F9G4C2_9ZZZZ</name>
<dbReference type="EMBL" id="LAZR01019163">
    <property type="protein sequence ID" value="KKL93523.1"/>
    <property type="molecule type" value="Genomic_DNA"/>
</dbReference>
<reference evidence="6" key="1">
    <citation type="journal article" date="2015" name="Nature">
        <title>Complex archaea that bridge the gap between prokaryotes and eukaryotes.</title>
        <authorList>
            <person name="Spang A."/>
            <person name="Saw J.H."/>
            <person name="Jorgensen S.L."/>
            <person name="Zaremba-Niedzwiedzka K."/>
            <person name="Martijn J."/>
            <person name="Lind A.E."/>
            <person name="van Eijk R."/>
            <person name="Schleper C."/>
            <person name="Guy L."/>
            <person name="Ettema T.J."/>
        </authorList>
    </citation>
    <scope>NUCLEOTIDE SEQUENCE</scope>
</reference>
<keyword evidence="4" id="KW-0472">Membrane</keyword>